<proteinExistence type="predicted"/>
<sequence length="320" mass="34987">MHVRMLAVVMLVCLAGCGPREVFEAPPPPAQVQETRPEEEVLKFWPAVPSLGALTVQEPSAANDLSNWYYRDRWHLSEWSQPTAGALGLIDGLTAGIMPTMTATRAVWQTVPGMGTRTLWRFTVDLDGPGSWRFRLEAKEKSAADAAFLKLIEGKRTFQGGTDTGELSVDGSVLKTLPERPSMLLRTMALHYSISEAEHTVSGSMGEGLSIWTVDSIQRAKSGGDLKTFMGGWDGAWISLNARWTAAGAGRADMHTGKPDGRHRPTQAMCFVPDAKAVQIQPTWEETRNAWTDEPPFVWGDPATCVLTEALPFIPSPTIP</sequence>
<reference evidence="2" key="1">
    <citation type="submission" date="2016-10" db="EMBL/GenBank/DDBJ databases">
        <authorList>
            <person name="Varghese N."/>
            <person name="Submissions S."/>
        </authorList>
    </citation>
    <scope>NUCLEOTIDE SEQUENCE [LARGE SCALE GENOMIC DNA]</scope>
    <source>
        <strain evidence="2">DSM 16858</strain>
    </source>
</reference>
<dbReference type="Proteomes" id="UP000199181">
    <property type="component" value="Unassembled WGS sequence"/>
</dbReference>
<evidence type="ECO:0000313" key="2">
    <source>
        <dbReference type="Proteomes" id="UP000199181"/>
    </source>
</evidence>
<organism evidence="1 2">
    <name type="scientific">Stigmatella erecta</name>
    <dbReference type="NCBI Taxonomy" id="83460"/>
    <lineage>
        <taxon>Bacteria</taxon>
        <taxon>Pseudomonadati</taxon>
        <taxon>Myxococcota</taxon>
        <taxon>Myxococcia</taxon>
        <taxon>Myxococcales</taxon>
        <taxon>Cystobacterineae</taxon>
        <taxon>Archangiaceae</taxon>
        <taxon>Stigmatella</taxon>
    </lineage>
</organism>
<evidence type="ECO:0000313" key="1">
    <source>
        <dbReference type="EMBL" id="SEU06735.1"/>
    </source>
</evidence>
<name>A0A1I0JAG6_9BACT</name>
<protein>
    <submittedName>
        <fullName evidence="1">Uncharacterized protein</fullName>
    </submittedName>
</protein>
<accession>A0A1I0JAG6</accession>
<dbReference type="EMBL" id="FOIJ01000007">
    <property type="protein sequence ID" value="SEU06735.1"/>
    <property type="molecule type" value="Genomic_DNA"/>
</dbReference>
<dbReference type="AlphaFoldDB" id="A0A1I0JAG6"/>
<keyword evidence="2" id="KW-1185">Reference proteome</keyword>
<gene>
    <name evidence="1" type="ORF">SAMN05443639_10788</name>
</gene>